<protein>
    <submittedName>
        <fullName evidence="1">Uncharacterized protein</fullName>
    </submittedName>
</protein>
<gene>
    <name evidence="1" type="ORF">EVA_10717</name>
</gene>
<accession>J9CM56</accession>
<reference evidence="1" key="1">
    <citation type="journal article" date="2012" name="PLoS ONE">
        <title>Gene sets for utilization of primary and secondary nutrition supplies in the distal gut of endangered iberian lynx.</title>
        <authorList>
            <person name="Alcaide M."/>
            <person name="Messina E."/>
            <person name="Richter M."/>
            <person name="Bargiela R."/>
            <person name="Peplies J."/>
            <person name="Huws S.A."/>
            <person name="Newbold C.J."/>
            <person name="Golyshin P.N."/>
            <person name="Simon M.A."/>
            <person name="Lopez G."/>
            <person name="Yakimov M.M."/>
            <person name="Ferrer M."/>
        </authorList>
    </citation>
    <scope>NUCLEOTIDE SEQUENCE</scope>
</reference>
<comment type="caution">
    <text evidence="1">The sequence shown here is derived from an EMBL/GenBank/DDBJ whole genome shotgun (WGS) entry which is preliminary data.</text>
</comment>
<evidence type="ECO:0000313" key="1">
    <source>
        <dbReference type="EMBL" id="EJX01176.1"/>
    </source>
</evidence>
<proteinExistence type="predicted"/>
<dbReference type="EMBL" id="AMCI01003068">
    <property type="protein sequence ID" value="EJX01176.1"/>
    <property type="molecule type" value="Genomic_DNA"/>
</dbReference>
<sequence length="86" mass="9741">MNVPRKFLKVLRLGGEAPCLSEVLSGSERCIQVTVDFDRIRRSLLRKGWSWRIFICLSRARTLLYKIGISVGASVCLCALREQENG</sequence>
<organism evidence="1">
    <name type="scientific">gut metagenome</name>
    <dbReference type="NCBI Taxonomy" id="749906"/>
    <lineage>
        <taxon>unclassified sequences</taxon>
        <taxon>metagenomes</taxon>
        <taxon>organismal metagenomes</taxon>
    </lineage>
</organism>
<name>J9CM56_9ZZZZ</name>
<dbReference type="AlphaFoldDB" id="J9CM56"/>